<dbReference type="EnsemblMetazoa" id="GAUT049734-RA">
    <property type="protein sequence ID" value="GAUT049734-PA"/>
    <property type="gene ID" value="GAUT049734"/>
</dbReference>
<dbReference type="VEuPathDB" id="VectorBase:GAUT049734"/>
<reference evidence="2" key="1">
    <citation type="submission" date="2020-05" db="UniProtKB">
        <authorList>
            <consortium name="EnsemblMetazoa"/>
        </authorList>
    </citation>
    <scope>IDENTIFICATION</scope>
    <source>
        <strain evidence="2">TTRI</strain>
    </source>
</reference>
<feature type="region of interest" description="Disordered" evidence="1">
    <location>
        <begin position="85"/>
        <end position="110"/>
    </location>
</feature>
<organism evidence="2 3">
    <name type="scientific">Glossina austeni</name>
    <name type="common">Savannah tsetse fly</name>
    <dbReference type="NCBI Taxonomy" id="7395"/>
    <lineage>
        <taxon>Eukaryota</taxon>
        <taxon>Metazoa</taxon>
        <taxon>Ecdysozoa</taxon>
        <taxon>Arthropoda</taxon>
        <taxon>Hexapoda</taxon>
        <taxon>Insecta</taxon>
        <taxon>Pterygota</taxon>
        <taxon>Neoptera</taxon>
        <taxon>Endopterygota</taxon>
        <taxon>Diptera</taxon>
        <taxon>Brachycera</taxon>
        <taxon>Muscomorpha</taxon>
        <taxon>Hippoboscoidea</taxon>
        <taxon>Glossinidae</taxon>
        <taxon>Glossina</taxon>
    </lineage>
</organism>
<dbReference type="AlphaFoldDB" id="A0A1A9VWB1"/>
<name>A0A1A9VWB1_GLOAU</name>
<proteinExistence type="predicted"/>
<evidence type="ECO:0000313" key="2">
    <source>
        <dbReference type="EnsemblMetazoa" id="GAUT049734-PA"/>
    </source>
</evidence>
<protein>
    <submittedName>
        <fullName evidence="2">Uncharacterized protein</fullName>
    </submittedName>
</protein>
<feature type="region of interest" description="Disordered" evidence="1">
    <location>
        <begin position="1"/>
        <end position="45"/>
    </location>
</feature>
<dbReference type="Proteomes" id="UP000078200">
    <property type="component" value="Unassembled WGS sequence"/>
</dbReference>
<accession>A0A1A9VWB1</accession>
<keyword evidence="3" id="KW-1185">Reference proteome</keyword>
<evidence type="ECO:0000256" key="1">
    <source>
        <dbReference type="SAM" id="MobiDB-lite"/>
    </source>
</evidence>
<evidence type="ECO:0000313" key="3">
    <source>
        <dbReference type="Proteomes" id="UP000078200"/>
    </source>
</evidence>
<sequence length="241" mass="25562">MRIIASRATSGTVKSQIGCKRDKLGESSASSPDNPPKRPATETVAAPSGTMSITALKAAGIASPYKQVVEMTKLDEKAVIDHREGPSGSVRVVERASPTKGATGEHKVGKIPGAVPRPMALVGNLIQGSVYTGQCSGGLWCDAIPRWESLSGDSLRVPTGTPTVETTASFVKTHKRGKEAIFLLELTNLSNGCDLLKTAVIFAAELTVSIFCVNFNYALRHTRCELHLMDSSLKADKKVGK</sequence>